<reference evidence="1 2" key="1">
    <citation type="submission" date="2020-01" db="EMBL/GenBank/DDBJ databases">
        <title>Spongiivirga citrea KCTC 32990T.</title>
        <authorList>
            <person name="Wang G."/>
        </authorList>
    </citation>
    <scope>NUCLEOTIDE SEQUENCE [LARGE SCALE GENOMIC DNA]</scope>
    <source>
        <strain evidence="1 2">KCTC 32990</strain>
    </source>
</reference>
<keyword evidence="2" id="KW-1185">Reference proteome</keyword>
<evidence type="ECO:0000313" key="2">
    <source>
        <dbReference type="Proteomes" id="UP000474296"/>
    </source>
</evidence>
<evidence type="ECO:0000313" key="1">
    <source>
        <dbReference type="EMBL" id="NER16240.1"/>
    </source>
</evidence>
<gene>
    <name evidence="1" type="ORF">GWK10_03405</name>
</gene>
<accession>A0A6M0CQN7</accession>
<protein>
    <submittedName>
        <fullName evidence="1">Uncharacterized protein</fullName>
    </submittedName>
</protein>
<sequence>MNSFKPLFTSIILLLLTNSCLDGFKTSPEKLSPAKDFQEVNIQDKYIISVPNYMKSTTILNDEASMQYMNALKETYMVVIDEDKAQMIEALKMVDEYKEDQSVLDNYARFQTTSIMEGLNVGSQSEIKSVTVDGKSARVFEADGRLDGVPYDIQYILGFTEGEEDVYMIMTWTLKSRAERYSGTLRQIIKSFKEI</sequence>
<proteinExistence type="predicted"/>
<comment type="caution">
    <text evidence="1">The sequence shown here is derived from an EMBL/GenBank/DDBJ whole genome shotgun (WGS) entry which is preliminary data.</text>
</comment>
<dbReference type="AlphaFoldDB" id="A0A6M0CQN7"/>
<name>A0A6M0CQN7_9FLAO</name>
<dbReference type="Proteomes" id="UP000474296">
    <property type="component" value="Unassembled WGS sequence"/>
</dbReference>
<dbReference type="Gene3D" id="3.40.1000.10">
    <property type="entry name" value="Mog1/PsbP, alpha/beta/alpha sandwich"/>
    <property type="match status" value="1"/>
</dbReference>
<dbReference type="EMBL" id="JAABOQ010000001">
    <property type="protein sequence ID" value="NER16240.1"/>
    <property type="molecule type" value="Genomic_DNA"/>
</dbReference>
<dbReference type="RefSeq" id="WP_164029486.1">
    <property type="nucleotide sequence ID" value="NZ_JAABOQ010000001.1"/>
</dbReference>
<organism evidence="1 2">
    <name type="scientific">Spongiivirga citrea</name>
    <dbReference type="NCBI Taxonomy" id="1481457"/>
    <lineage>
        <taxon>Bacteria</taxon>
        <taxon>Pseudomonadati</taxon>
        <taxon>Bacteroidota</taxon>
        <taxon>Flavobacteriia</taxon>
        <taxon>Flavobacteriales</taxon>
        <taxon>Flavobacteriaceae</taxon>
        <taxon>Spongiivirga</taxon>
    </lineage>
</organism>